<keyword evidence="3 8" id="KW-0812">Transmembrane</keyword>
<dbReference type="KEGG" id="cpy:Cphy_3695"/>
<keyword evidence="6 8" id="KW-0811">Translocation</keyword>
<keyword evidence="10" id="KW-1185">Reference proteome</keyword>
<reference evidence="10" key="1">
    <citation type="submission" date="2007-11" db="EMBL/GenBank/DDBJ databases">
        <title>Complete genome sequence of Clostridium phytofermentans ISDg.</title>
        <authorList>
            <person name="Leschine S.B."/>
            <person name="Warnick T.A."/>
            <person name="Blanchard J.L."/>
            <person name="Schnell D.J."/>
            <person name="Petit E.L."/>
            <person name="LaTouf W.G."/>
            <person name="Copeland A."/>
            <person name="Lucas S."/>
            <person name="Lapidus A."/>
            <person name="Barry K."/>
            <person name="Glavina del Rio T."/>
            <person name="Dalin E."/>
            <person name="Tice H."/>
            <person name="Pitluck S."/>
            <person name="Kiss H."/>
            <person name="Brettin T."/>
            <person name="Bruce D."/>
            <person name="Detter J.C."/>
            <person name="Han C."/>
            <person name="Kuske C."/>
            <person name="Schmutz J."/>
            <person name="Larimer F."/>
            <person name="Land M."/>
            <person name="Hauser L."/>
            <person name="Kyrpides N."/>
            <person name="Kim E.A."/>
            <person name="Richardson P."/>
        </authorList>
    </citation>
    <scope>NUCLEOTIDE SEQUENCE [LARGE SCALE GENOMIC DNA]</scope>
    <source>
        <strain evidence="10">ATCC 700394 / DSM 18823 / ISDg</strain>
    </source>
</reference>
<evidence type="ECO:0000313" key="10">
    <source>
        <dbReference type="Proteomes" id="UP000000370"/>
    </source>
</evidence>
<keyword evidence="4 8" id="KW-0653">Protein transport</keyword>
<dbReference type="InterPro" id="IPR005807">
    <property type="entry name" value="SecE_bac"/>
</dbReference>
<proteinExistence type="inferred from homology"/>
<dbReference type="AlphaFoldDB" id="A9KJM2"/>
<dbReference type="NCBIfam" id="TIGR00964">
    <property type="entry name" value="secE_bact"/>
    <property type="match status" value="1"/>
</dbReference>
<evidence type="ECO:0000313" key="9">
    <source>
        <dbReference type="EMBL" id="ABX44042.1"/>
    </source>
</evidence>
<keyword evidence="7 8" id="KW-0472">Membrane</keyword>
<dbReference type="Proteomes" id="UP000000370">
    <property type="component" value="Chromosome"/>
</dbReference>
<dbReference type="EMBL" id="CP000885">
    <property type="protein sequence ID" value="ABX44042.1"/>
    <property type="molecule type" value="Genomic_DNA"/>
</dbReference>
<comment type="subunit">
    <text evidence="8">Component of the Sec protein translocase complex. Heterotrimer consisting of SecY, SecE and SecG subunits. The heterotrimers can form oligomers, although 1 heterotrimer is thought to be able to translocate proteins. Interacts with the ribosome. Interacts with SecDF, and other proteins may be involved. Interacts with SecA.</text>
</comment>
<dbReference type="Gene3D" id="1.20.5.1030">
    <property type="entry name" value="Preprotein translocase secy subunit"/>
    <property type="match status" value="1"/>
</dbReference>
<name>A9KJM2_LACP7</name>
<comment type="similarity">
    <text evidence="8">Belongs to the SecE/SEC61-gamma family.</text>
</comment>
<dbReference type="InterPro" id="IPR001901">
    <property type="entry name" value="Translocase_SecE/Sec61-g"/>
</dbReference>
<comment type="function">
    <text evidence="8">Essential subunit of the Sec protein translocation channel SecYEG. Clamps together the 2 halves of SecY. May contact the channel plug during translocation.</text>
</comment>
<evidence type="ECO:0000256" key="3">
    <source>
        <dbReference type="ARBA" id="ARBA00022692"/>
    </source>
</evidence>
<dbReference type="GO" id="GO:0008320">
    <property type="term" value="F:protein transmembrane transporter activity"/>
    <property type="evidence" value="ECO:0007669"/>
    <property type="project" value="UniProtKB-UniRule"/>
</dbReference>
<dbReference type="GO" id="GO:0065002">
    <property type="term" value="P:intracellular protein transmembrane transport"/>
    <property type="evidence" value="ECO:0007669"/>
    <property type="project" value="UniProtKB-UniRule"/>
</dbReference>
<protein>
    <recommendedName>
        <fullName evidence="8">Protein translocase subunit SecE</fullName>
    </recommendedName>
</protein>
<evidence type="ECO:0000256" key="5">
    <source>
        <dbReference type="ARBA" id="ARBA00022989"/>
    </source>
</evidence>
<evidence type="ECO:0000256" key="2">
    <source>
        <dbReference type="ARBA" id="ARBA00022448"/>
    </source>
</evidence>
<evidence type="ECO:0000256" key="7">
    <source>
        <dbReference type="ARBA" id="ARBA00023136"/>
    </source>
</evidence>
<evidence type="ECO:0000256" key="6">
    <source>
        <dbReference type="ARBA" id="ARBA00023010"/>
    </source>
</evidence>
<dbReference type="Pfam" id="PF00584">
    <property type="entry name" value="SecE"/>
    <property type="match status" value="1"/>
</dbReference>
<dbReference type="GO" id="GO:0005886">
    <property type="term" value="C:plasma membrane"/>
    <property type="evidence" value="ECO:0007669"/>
    <property type="project" value="UniProtKB-SubCell"/>
</dbReference>
<gene>
    <name evidence="8" type="primary">secE</name>
    <name evidence="9" type="ordered locus">Cphy_3695</name>
</gene>
<evidence type="ECO:0000256" key="4">
    <source>
        <dbReference type="ARBA" id="ARBA00022927"/>
    </source>
</evidence>
<dbReference type="GO" id="GO:0043952">
    <property type="term" value="P:protein transport by the Sec complex"/>
    <property type="evidence" value="ECO:0007669"/>
    <property type="project" value="UniProtKB-UniRule"/>
</dbReference>
<keyword evidence="2 8" id="KW-0813">Transport</keyword>
<dbReference type="STRING" id="357809.Cphy_3695"/>
<dbReference type="GO" id="GO:0006605">
    <property type="term" value="P:protein targeting"/>
    <property type="evidence" value="ECO:0007669"/>
    <property type="project" value="UniProtKB-UniRule"/>
</dbReference>
<accession>A9KJM2</accession>
<dbReference type="eggNOG" id="COG0690">
    <property type="taxonomic scope" value="Bacteria"/>
</dbReference>
<dbReference type="HAMAP" id="MF_00422">
    <property type="entry name" value="SecE"/>
    <property type="match status" value="1"/>
</dbReference>
<evidence type="ECO:0000256" key="1">
    <source>
        <dbReference type="ARBA" id="ARBA00004370"/>
    </source>
</evidence>
<keyword evidence="5 8" id="KW-1133">Transmembrane helix</keyword>
<evidence type="ECO:0000256" key="8">
    <source>
        <dbReference type="HAMAP-Rule" id="MF_00422"/>
    </source>
</evidence>
<feature type="transmembrane region" description="Helical" evidence="8">
    <location>
        <begin position="47"/>
        <end position="68"/>
    </location>
</feature>
<comment type="subcellular location">
    <subcellularLocation>
        <location evidence="8">Cell membrane</location>
        <topology evidence="8">Single-pass membrane protein</topology>
    </subcellularLocation>
    <subcellularLocation>
        <location evidence="1">Membrane</location>
    </subcellularLocation>
</comment>
<dbReference type="GO" id="GO:0009306">
    <property type="term" value="P:protein secretion"/>
    <property type="evidence" value="ECO:0007669"/>
    <property type="project" value="UniProtKB-UniRule"/>
</dbReference>
<organism evidence="9 10">
    <name type="scientific">Lachnoclostridium phytofermentans (strain ATCC 700394 / DSM 18823 / ISDg)</name>
    <name type="common">Clostridium phytofermentans</name>
    <dbReference type="NCBI Taxonomy" id="357809"/>
    <lineage>
        <taxon>Bacteria</taxon>
        <taxon>Bacillati</taxon>
        <taxon>Bacillota</taxon>
        <taxon>Clostridia</taxon>
        <taxon>Lachnospirales</taxon>
        <taxon>Lachnospiraceae</taxon>
    </lineage>
</organism>
<sequence length="76" mass="8438">MTRKESEVMGDTANTLEKAPKKSWFKGLKSEFKKIIWPDKESLAKQTVAVVVISTILAIVIGIVDQIVKLGIKIIL</sequence>
<keyword evidence="8" id="KW-1003">Cell membrane</keyword>
<dbReference type="InterPro" id="IPR038379">
    <property type="entry name" value="SecE_sf"/>
</dbReference>
<dbReference type="HOGENOM" id="CLU_113663_5_2_9"/>